<name>A0ABV8LUA1_9ACTN</name>
<comment type="caution">
    <text evidence="2">The sequence shown here is derived from an EMBL/GenBank/DDBJ whole genome shotgun (WGS) entry which is preliminary data.</text>
</comment>
<protein>
    <submittedName>
        <fullName evidence="2">Uncharacterized protein</fullName>
    </submittedName>
</protein>
<gene>
    <name evidence="2" type="ORF">ACFOZ4_25465</name>
</gene>
<evidence type="ECO:0000313" key="3">
    <source>
        <dbReference type="Proteomes" id="UP001595816"/>
    </source>
</evidence>
<keyword evidence="1" id="KW-0812">Transmembrane</keyword>
<keyword evidence="1" id="KW-0472">Membrane</keyword>
<evidence type="ECO:0000256" key="1">
    <source>
        <dbReference type="SAM" id="Phobius"/>
    </source>
</evidence>
<keyword evidence="3" id="KW-1185">Reference proteome</keyword>
<keyword evidence="1" id="KW-1133">Transmembrane helix</keyword>
<dbReference type="RefSeq" id="WP_253761827.1">
    <property type="nucleotide sequence ID" value="NZ_JAMZDZ010000001.1"/>
</dbReference>
<feature type="transmembrane region" description="Helical" evidence="1">
    <location>
        <begin position="15"/>
        <end position="33"/>
    </location>
</feature>
<feature type="transmembrane region" description="Helical" evidence="1">
    <location>
        <begin position="53"/>
        <end position="81"/>
    </location>
</feature>
<accession>A0ABV8LUA1</accession>
<dbReference type="Proteomes" id="UP001595816">
    <property type="component" value="Unassembled WGS sequence"/>
</dbReference>
<dbReference type="EMBL" id="JBHSAY010000015">
    <property type="protein sequence ID" value="MFC4133973.1"/>
    <property type="molecule type" value="Genomic_DNA"/>
</dbReference>
<evidence type="ECO:0000313" key="2">
    <source>
        <dbReference type="EMBL" id="MFC4133973.1"/>
    </source>
</evidence>
<reference evidence="3" key="1">
    <citation type="journal article" date="2019" name="Int. J. Syst. Evol. Microbiol.">
        <title>The Global Catalogue of Microorganisms (GCM) 10K type strain sequencing project: providing services to taxonomists for standard genome sequencing and annotation.</title>
        <authorList>
            <consortium name="The Broad Institute Genomics Platform"/>
            <consortium name="The Broad Institute Genome Sequencing Center for Infectious Disease"/>
            <person name="Wu L."/>
            <person name="Ma J."/>
        </authorList>
    </citation>
    <scope>NUCLEOTIDE SEQUENCE [LARGE SCALE GENOMIC DNA]</scope>
    <source>
        <strain evidence="3">CGMCC 4.7289</strain>
    </source>
</reference>
<proteinExistence type="predicted"/>
<organism evidence="2 3">
    <name type="scientific">Hamadaea flava</name>
    <dbReference type="NCBI Taxonomy" id="1742688"/>
    <lineage>
        <taxon>Bacteria</taxon>
        <taxon>Bacillati</taxon>
        <taxon>Actinomycetota</taxon>
        <taxon>Actinomycetes</taxon>
        <taxon>Micromonosporales</taxon>
        <taxon>Micromonosporaceae</taxon>
        <taxon>Hamadaea</taxon>
    </lineage>
</organism>
<sequence>MDQQEYKLVEAREQAKWVAFLATGVAIVGWIFVGRSLNAVLVGASGRGLGYVLAGWLALAILATVMAGAGFVVSWVVSAFARYERR</sequence>